<feature type="compositionally biased region" description="Polar residues" evidence="1">
    <location>
        <begin position="598"/>
        <end position="611"/>
    </location>
</feature>
<feature type="compositionally biased region" description="Low complexity" evidence="1">
    <location>
        <begin position="575"/>
        <end position="593"/>
    </location>
</feature>
<proteinExistence type="predicted"/>
<name>J7S7B8_HUIN7</name>
<feature type="region of interest" description="Disordered" evidence="1">
    <location>
        <begin position="446"/>
        <end position="472"/>
    </location>
</feature>
<organism evidence="2 3">
    <name type="scientific">Huiozyma naganishii (strain ATCC MYA-139 / BCRC 22969 / CBS 8797 / KCTC 17520 / NBRC 10181 / NCYC 3082 / Yp74L-3)</name>
    <name type="common">Yeast</name>
    <name type="synonym">Kazachstania naganishii</name>
    <dbReference type="NCBI Taxonomy" id="1071383"/>
    <lineage>
        <taxon>Eukaryota</taxon>
        <taxon>Fungi</taxon>
        <taxon>Dikarya</taxon>
        <taxon>Ascomycota</taxon>
        <taxon>Saccharomycotina</taxon>
        <taxon>Saccharomycetes</taxon>
        <taxon>Saccharomycetales</taxon>
        <taxon>Saccharomycetaceae</taxon>
        <taxon>Huiozyma</taxon>
    </lineage>
</organism>
<dbReference type="PRINTS" id="PR02082">
    <property type="entry name" value="GLC7IP4"/>
</dbReference>
<dbReference type="GO" id="GO:0008157">
    <property type="term" value="F:protein phosphatase 1 binding"/>
    <property type="evidence" value="ECO:0007669"/>
    <property type="project" value="EnsemblFungi"/>
</dbReference>
<gene>
    <name evidence="2" type="primary">KNAG0D04920</name>
    <name evidence="2" type="ordered locus">KNAG_0D04920</name>
</gene>
<evidence type="ECO:0000313" key="2">
    <source>
        <dbReference type="EMBL" id="CCK70231.1"/>
    </source>
</evidence>
<feature type="compositionally biased region" description="Basic and acidic residues" evidence="1">
    <location>
        <begin position="715"/>
        <end position="749"/>
    </location>
</feature>
<dbReference type="RefSeq" id="XP_022464477.1">
    <property type="nucleotide sequence ID" value="XM_022607931.1"/>
</dbReference>
<evidence type="ECO:0000256" key="1">
    <source>
        <dbReference type="SAM" id="MobiDB-lite"/>
    </source>
</evidence>
<dbReference type="AlphaFoldDB" id="J7S7B8"/>
<dbReference type="GO" id="GO:0005737">
    <property type="term" value="C:cytoplasm"/>
    <property type="evidence" value="ECO:0007669"/>
    <property type="project" value="InterPro"/>
</dbReference>
<dbReference type="OrthoDB" id="3973067at2759"/>
<evidence type="ECO:0000313" key="3">
    <source>
        <dbReference type="Proteomes" id="UP000006310"/>
    </source>
</evidence>
<reference evidence="2 3" key="1">
    <citation type="journal article" date="2011" name="Proc. Natl. Acad. Sci. U.S.A.">
        <title>Evolutionary erosion of yeast sex chromosomes by mating-type switching accidents.</title>
        <authorList>
            <person name="Gordon J.L."/>
            <person name="Armisen D."/>
            <person name="Proux-Wera E."/>
            <person name="Oheigeartaigh S.S."/>
            <person name="Byrne K.P."/>
            <person name="Wolfe K.H."/>
        </authorList>
    </citation>
    <scope>NUCLEOTIDE SEQUENCE [LARGE SCALE GENOMIC DNA]</scope>
    <source>
        <strain evidence="3">ATCC MYA-139 / BCRC 22969 / CBS 8797 / CCRC 22969 / KCTC 17520 / NBRC 10181 / NCYC 3082</strain>
    </source>
</reference>
<keyword evidence="3" id="KW-1185">Reference proteome</keyword>
<accession>J7S7B8</accession>
<feature type="region of interest" description="Disordered" evidence="1">
    <location>
        <begin position="653"/>
        <end position="757"/>
    </location>
</feature>
<dbReference type="GeneID" id="34525920"/>
<dbReference type="HOGENOM" id="CLU_021324_0_0_1"/>
<dbReference type="GO" id="GO:0019888">
    <property type="term" value="F:protein phosphatase regulator activity"/>
    <property type="evidence" value="ECO:0007669"/>
    <property type="project" value="EnsemblFungi"/>
</dbReference>
<dbReference type="GO" id="GO:0007059">
    <property type="term" value="P:chromosome segregation"/>
    <property type="evidence" value="ECO:0007669"/>
    <property type="project" value="EnsemblFungi"/>
</dbReference>
<dbReference type="OMA" id="WYKKPAV"/>
<sequence length="863" mass="96139">MFAKAAAQVSVPLTRGPYPLRVVDAKLIQFKSAIYSLQELLRVLVIIEKNLKPKAKGTVSEGESEEKSAKNTIIPLITYVLSLCEGHVFNVHPTIRKRYNGLYLFKFYKLAEVTTQLNAQSVILRVDFPPVVPDSFEEYQRNVYDIDLQWRLLSGLKTIAVNAMTIYNKKLRQLQLEKAASINRPYQMADKSPPFNIAEVDDLVRPAELALALDFAVLINDKEKDTSLTSFLKLQWQVTDKFVVCLNRKLLPHFRTYYNHLSKFCSLEPSSANKDLLPGFHYTLHRIYAMLLKFYNILSIMISLTKQIYLPNRKYFHDTKIKLLSKNVFQYEELLSRLDDLCVAKNKHFTTFADNLSAFSESGIKTSNTIIKQVFKDSVSRDVPFVRNTLRNMSSWMVMWKFIRNNTESLEKISKLESTRLEKMLEERRSVDKLAHLEKINKANKDGMFSANSSSSSSVLSSTVSSSISSSPPLPWDVKLLNGKDGFQPPNIKISVHPGSDTSTSAPSLSPANTSRRPSMDRQGRLAQLGMSPIVRGAPRQRQSATGSPRMSRRSSVAEMKPGVKSRLAVNTTEAKQTANNASANTNSKKTTTGGRPRSSSLQSPAPSYNPKTAKIGSNGLAASPAKRSNSLEASDALNQKLVQDTMRTIMSSDMSRHVGNGSGMNSGNRSRSSSVNSDTGLGGPVSPMTRSKQTRPPANHNGVASVSSPLLKKNGGDDHETERSGSKPERLVFYNGEKDTPKGAQMDRDAEEDTTSVKKVRFVGVPPMTEAENPQPKRKGWYKKPSVLHYPPIPSQINNALRLKFNREGVVFRTSLRESLGEGARRAENVGSSMLLNLDEGLGVLRDNTSGRLTTKIREKLR</sequence>
<dbReference type="eggNOG" id="ENOG502QRIU">
    <property type="taxonomic scope" value="Eukaryota"/>
</dbReference>
<feature type="compositionally biased region" description="Low complexity" evidence="1">
    <location>
        <begin position="664"/>
        <end position="678"/>
    </location>
</feature>
<dbReference type="Proteomes" id="UP000006310">
    <property type="component" value="Chromosome 4"/>
</dbReference>
<evidence type="ECO:0008006" key="4">
    <source>
        <dbReference type="Google" id="ProtNLM"/>
    </source>
</evidence>
<feature type="compositionally biased region" description="Polar residues" evidence="1">
    <location>
        <begin position="689"/>
        <end position="709"/>
    </location>
</feature>
<feature type="compositionally biased region" description="Polar residues" evidence="1">
    <location>
        <begin position="500"/>
        <end position="517"/>
    </location>
</feature>
<dbReference type="EMBL" id="HE978317">
    <property type="protein sequence ID" value="CCK70231.1"/>
    <property type="molecule type" value="Genomic_DNA"/>
</dbReference>
<protein>
    <recommendedName>
        <fullName evidence="4">GLC7-interacting protein 4</fullName>
    </recommendedName>
</protein>
<feature type="region of interest" description="Disordered" evidence="1">
    <location>
        <begin position="489"/>
        <end position="632"/>
    </location>
</feature>
<reference evidence="3" key="2">
    <citation type="submission" date="2012-08" db="EMBL/GenBank/DDBJ databases">
        <title>Genome sequence of Kazachstania naganishii.</title>
        <authorList>
            <person name="Gordon J.L."/>
            <person name="Armisen D."/>
            <person name="Proux-Wera E."/>
            <person name="OhEigeartaigh S.S."/>
            <person name="Byrne K.P."/>
            <person name="Wolfe K.H."/>
        </authorList>
    </citation>
    <scope>NUCLEOTIDE SEQUENCE [LARGE SCALE GENOMIC DNA]</scope>
    <source>
        <strain evidence="3">ATCC MYA-139 / BCRC 22969 / CBS 8797 / CCRC 22969 / KCTC 17520 / NBRC 10181 / NCYC 3082</strain>
    </source>
</reference>
<feature type="compositionally biased region" description="Low complexity" evidence="1">
    <location>
        <begin position="450"/>
        <end position="471"/>
    </location>
</feature>
<dbReference type="KEGG" id="kng:KNAG_0D04920"/>
<dbReference type="InterPro" id="IPR026241">
    <property type="entry name" value="GIP4"/>
</dbReference>